<feature type="chain" id="PRO_5011695150" description="N-acetylmuramoyl-L-alanine amidase AmiC" evidence="10">
    <location>
        <begin position="21"/>
        <end position="441"/>
    </location>
</feature>
<dbReference type="FunFam" id="3.40.630.40:FF:000001">
    <property type="entry name" value="N-acetylmuramoyl-L-alanine amidase"/>
    <property type="match status" value="1"/>
</dbReference>
<evidence type="ECO:0000256" key="3">
    <source>
        <dbReference type="ARBA" id="ARBA00010860"/>
    </source>
</evidence>
<dbReference type="InterPro" id="IPR036779">
    <property type="entry name" value="LysM_dom_sf"/>
</dbReference>
<feature type="domain" description="LysM" evidence="11">
    <location>
        <begin position="393"/>
        <end position="438"/>
    </location>
</feature>
<dbReference type="AlphaFoldDB" id="A0A1G6SIW6"/>
<evidence type="ECO:0000256" key="7">
    <source>
        <dbReference type="ARBA" id="ARBA00022801"/>
    </source>
</evidence>
<gene>
    <name evidence="12" type="ORF">SAMN04488509_101531</name>
</gene>
<dbReference type="PANTHER" id="PTHR30404">
    <property type="entry name" value="N-ACETYLMURAMOYL-L-ALANINE AMIDASE"/>
    <property type="match status" value="1"/>
</dbReference>
<dbReference type="PANTHER" id="PTHR30404:SF0">
    <property type="entry name" value="N-ACETYLMURAMOYL-L-ALANINE AMIDASE AMIC"/>
    <property type="match status" value="1"/>
</dbReference>
<evidence type="ECO:0000256" key="2">
    <source>
        <dbReference type="ARBA" id="ARBA00004418"/>
    </source>
</evidence>
<evidence type="ECO:0000313" key="13">
    <source>
        <dbReference type="Proteomes" id="UP000199603"/>
    </source>
</evidence>
<comment type="similarity">
    <text evidence="3">Belongs to the N-acetylmuramoyl-L-alanine amidase 3 family.</text>
</comment>
<sequence>MLRGSLRLVLLALLSLVAFAAGAVEVRELRVATGEERTRLVLDLSDSVDYKLFSLDNPHRIVIDLKSTSLGRGARVPDFQPGLLQRLRTGVQNGRDLRVVLDLQRGVRPRSFIEPPGDGRGHRLVIDLPNGASAVAEAPARTVQTALPSSDRDIVIAIDAGHGGRDPGAIGPAGTFEKNITLAVARELARHVNTMRGYKAVLIRDSDVFIPLEQRYRLAREAQADLFVSIHADAAPRASAAGSSVYVLSTRGATNEAARWLADRENAADLVGGVKLDDKDNTLAAVLLDLAQSATMKASEDAANQVLNALKRVGKAHKPAVERANFVVLRSPDVPSMLVEAAFISNPGEERKLNDAGYRRRLSAAVADGIRDFFSLQPPPGTWVASNTTARAREHIVARGETLSAIAVRHGVSLASLRAANAGRVRGDVVRVGDRLQIPGA</sequence>
<dbReference type="CDD" id="cd00118">
    <property type="entry name" value="LysM"/>
    <property type="match status" value="1"/>
</dbReference>
<dbReference type="Pfam" id="PF01520">
    <property type="entry name" value="Amidase_3"/>
    <property type="match status" value="1"/>
</dbReference>
<accession>A0A1G6SIW6</accession>
<dbReference type="SUPFAM" id="SSF54106">
    <property type="entry name" value="LysM domain"/>
    <property type="match status" value="1"/>
</dbReference>
<proteinExistence type="inferred from homology"/>
<dbReference type="InterPro" id="IPR002508">
    <property type="entry name" value="MurNAc-LAA_cat"/>
</dbReference>
<dbReference type="Gene3D" id="2.60.40.3500">
    <property type="match status" value="1"/>
</dbReference>
<evidence type="ECO:0000256" key="6">
    <source>
        <dbReference type="ARBA" id="ARBA00022764"/>
    </source>
</evidence>
<feature type="signal peptide" evidence="10">
    <location>
        <begin position="1"/>
        <end position="20"/>
    </location>
</feature>
<evidence type="ECO:0000256" key="5">
    <source>
        <dbReference type="ARBA" id="ARBA00022729"/>
    </source>
</evidence>
<dbReference type="Pfam" id="PF01476">
    <property type="entry name" value="LysM"/>
    <property type="match status" value="1"/>
</dbReference>
<keyword evidence="13" id="KW-1185">Reference proteome</keyword>
<dbReference type="EC" id="3.5.1.28" evidence="4"/>
<dbReference type="GO" id="GO:0030288">
    <property type="term" value="C:outer membrane-bounded periplasmic space"/>
    <property type="evidence" value="ECO:0007669"/>
    <property type="project" value="TreeGrafter"/>
</dbReference>
<organism evidence="12 13">
    <name type="scientific">Aquimonas voraii</name>
    <dbReference type="NCBI Taxonomy" id="265719"/>
    <lineage>
        <taxon>Bacteria</taxon>
        <taxon>Pseudomonadati</taxon>
        <taxon>Pseudomonadota</taxon>
        <taxon>Gammaproteobacteria</taxon>
        <taxon>Lysobacterales</taxon>
        <taxon>Lysobacteraceae</taxon>
        <taxon>Aquimonas</taxon>
    </lineage>
</organism>
<keyword evidence="5 10" id="KW-0732">Signal</keyword>
<dbReference type="CDD" id="cd02696">
    <property type="entry name" value="MurNAc-LAA"/>
    <property type="match status" value="1"/>
</dbReference>
<evidence type="ECO:0000259" key="11">
    <source>
        <dbReference type="PROSITE" id="PS51782"/>
    </source>
</evidence>
<dbReference type="GO" id="GO:0071555">
    <property type="term" value="P:cell wall organization"/>
    <property type="evidence" value="ECO:0007669"/>
    <property type="project" value="UniProtKB-KW"/>
</dbReference>
<keyword evidence="7" id="KW-0378">Hydrolase</keyword>
<evidence type="ECO:0000256" key="4">
    <source>
        <dbReference type="ARBA" id="ARBA00011901"/>
    </source>
</evidence>
<comment type="catalytic activity">
    <reaction evidence="1">
        <text>Hydrolyzes the link between N-acetylmuramoyl residues and L-amino acid residues in certain cell-wall glycopeptides.</text>
        <dbReference type="EC" id="3.5.1.28"/>
    </reaction>
</comment>
<evidence type="ECO:0000256" key="10">
    <source>
        <dbReference type="SAM" id="SignalP"/>
    </source>
</evidence>
<dbReference type="Proteomes" id="UP000199603">
    <property type="component" value="Unassembled WGS sequence"/>
</dbReference>
<dbReference type="SMART" id="SM00646">
    <property type="entry name" value="Ami_3"/>
    <property type="match status" value="1"/>
</dbReference>
<dbReference type="SUPFAM" id="SSF53187">
    <property type="entry name" value="Zn-dependent exopeptidases"/>
    <property type="match status" value="1"/>
</dbReference>
<dbReference type="InterPro" id="IPR021731">
    <property type="entry name" value="AMIN_dom"/>
</dbReference>
<dbReference type="EMBL" id="FNAG01000001">
    <property type="protein sequence ID" value="SDD16733.1"/>
    <property type="molecule type" value="Genomic_DNA"/>
</dbReference>
<evidence type="ECO:0000256" key="8">
    <source>
        <dbReference type="ARBA" id="ARBA00023316"/>
    </source>
</evidence>
<comment type="subcellular location">
    <subcellularLocation>
        <location evidence="2">Periplasm</location>
    </subcellularLocation>
</comment>
<dbReference type="Pfam" id="PF11741">
    <property type="entry name" value="AMIN"/>
    <property type="match status" value="1"/>
</dbReference>
<dbReference type="GO" id="GO:0009253">
    <property type="term" value="P:peptidoglycan catabolic process"/>
    <property type="evidence" value="ECO:0007669"/>
    <property type="project" value="InterPro"/>
</dbReference>
<dbReference type="GO" id="GO:0008745">
    <property type="term" value="F:N-acetylmuramoyl-L-alanine amidase activity"/>
    <property type="evidence" value="ECO:0007669"/>
    <property type="project" value="UniProtKB-EC"/>
</dbReference>
<keyword evidence="6" id="KW-0574">Periplasm</keyword>
<dbReference type="STRING" id="265719.SAMN04488509_101531"/>
<dbReference type="SMART" id="SM00257">
    <property type="entry name" value="LysM"/>
    <property type="match status" value="1"/>
</dbReference>
<reference evidence="12 13" key="1">
    <citation type="submission" date="2016-10" db="EMBL/GenBank/DDBJ databases">
        <authorList>
            <person name="de Groot N.N."/>
        </authorList>
    </citation>
    <scope>NUCLEOTIDE SEQUENCE [LARGE SCALE GENOMIC DNA]</scope>
    <source>
        <strain evidence="12 13">DSM 16957</strain>
    </source>
</reference>
<evidence type="ECO:0000313" key="12">
    <source>
        <dbReference type="EMBL" id="SDD16733.1"/>
    </source>
</evidence>
<keyword evidence="8" id="KW-0961">Cell wall biogenesis/degradation</keyword>
<protein>
    <recommendedName>
        <fullName evidence="9">N-acetylmuramoyl-L-alanine amidase AmiC</fullName>
        <ecNumber evidence="4">3.5.1.28</ecNumber>
    </recommendedName>
</protein>
<evidence type="ECO:0000256" key="9">
    <source>
        <dbReference type="ARBA" id="ARBA00074581"/>
    </source>
</evidence>
<dbReference type="OrthoDB" id="9806267at2"/>
<dbReference type="Gene3D" id="3.10.350.10">
    <property type="entry name" value="LysM domain"/>
    <property type="match status" value="1"/>
</dbReference>
<dbReference type="RefSeq" id="WP_091238477.1">
    <property type="nucleotide sequence ID" value="NZ_FNAG01000001.1"/>
</dbReference>
<dbReference type="InterPro" id="IPR050695">
    <property type="entry name" value="N-acetylmuramoyl_amidase_3"/>
</dbReference>
<dbReference type="InterPro" id="IPR018392">
    <property type="entry name" value="LysM"/>
</dbReference>
<name>A0A1G6SIW6_9GAMM</name>
<evidence type="ECO:0000256" key="1">
    <source>
        <dbReference type="ARBA" id="ARBA00001561"/>
    </source>
</evidence>
<dbReference type="Gene3D" id="3.40.630.40">
    <property type="entry name" value="Zn-dependent exopeptidases"/>
    <property type="match status" value="1"/>
</dbReference>
<dbReference type="PROSITE" id="PS51782">
    <property type="entry name" value="LYSM"/>
    <property type="match status" value="1"/>
</dbReference>